<feature type="compositionally biased region" description="Basic and acidic residues" evidence="1">
    <location>
        <begin position="352"/>
        <end position="365"/>
    </location>
</feature>
<keyword evidence="3" id="KW-1185">Reference proteome</keyword>
<feature type="region of interest" description="Disordered" evidence="1">
    <location>
        <begin position="1"/>
        <end position="458"/>
    </location>
</feature>
<feature type="compositionally biased region" description="Low complexity" evidence="1">
    <location>
        <begin position="396"/>
        <end position="413"/>
    </location>
</feature>
<feature type="compositionally biased region" description="Polar residues" evidence="1">
    <location>
        <begin position="849"/>
        <end position="867"/>
    </location>
</feature>
<feature type="compositionally biased region" description="Pro residues" evidence="1">
    <location>
        <begin position="1094"/>
        <end position="1110"/>
    </location>
</feature>
<feature type="compositionally biased region" description="Polar residues" evidence="1">
    <location>
        <begin position="808"/>
        <end position="819"/>
    </location>
</feature>
<feature type="region of interest" description="Disordered" evidence="1">
    <location>
        <begin position="471"/>
        <end position="1232"/>
    </location>
</feature>
<feature type="compositionally biased region" description="Basic and acidic residues" evidence="1">
    <location>
        <begin position="10"/>
        <end position="20"/>
    </location>
</feature>
<feature type="compositionally biased region" description="Low complexity" evidence="1">
    <location>
        <begin position="199"/>
        <end position="214"/>
    </location>
</feature>
<feature type="compositionally biased region" description="Low complexity" evidence="1">
    <location>
        <begin position="1594"/>
        <end position="1616"/>
    </location>
</feature>
<feature type="region of interest" description="Disordered" evidence="1">
    <location>
        <begin position="1439"/>
        <end position="1500"/>
    </location>
</feature>
<feature type="compositionally biased region" description="Low complexity" evidence="1">
    <location>
        <begin position="1349"/>
        <end position="1361"/>
    </location>
</feature>
<feature type="compositionally biased region" description="Low complexity" evidence="1">
    <location>
        <begin position="94"/>
        <end position="108"/>
    </location>
</feature>
<feature type="compositionally biased region" description="Polar residues" evidence="1">
    <location>
        <begin position="1551"/>
        <end position="1566"/>
    </location>
</feature>
<feature type="compositionally biased region" description="Polar residues" evidence="1">
    <location>
        <begin position="1282"/>
        <end position="1297"/>
    </location>
</feature>
<evidence type="ECO:0000313" key="3">
    <source>
        <dbReference type="Proteomes" id="UP000750711"/>
    </source>
</evidence>
<feature type="compositionally biased region" description="Low complexity" evidence="1">
    <location>
        <begin position="317"/>
        <end position="350"/>
    </location>
</feature>
<feature type="compositionally biased region" description="Polar residues" evidence="1">
    <location>
        <begin position="543"/>
        <end position="552"/>
    </location>
</feature>
<feature type="compositionally biased region" description="Low complexity" evidence="1">
    <location>
        <begin position="1482"/>
        <end position="1495"/>
    </location>
</feature>
<feature type="compositionally biased region" description="Basic and acidic residues" evidence="1">
    <location>
        <begin position="372"/>
        <end position="395"/>
    </location>
</feature>
<comment type="caution">
    <text evidence="2">The sequence shown here is derived from an EMBL/GenBank/DDBJ whole genome shotgun (WGS) entry which is preliminary data.</text>
</comment>
<feature type="compositionally biased region" description="Low complexity" evidence="1">
    <location>
        <begin position="1043"/>
        <end position="1052"/>
    </location>
</feature>
<feature type="compositionally biased region" description="Low complexity" evidence="1">
    <location>
        <begin position="629"/>
        <end position="640"/>
    </location>
</feature>
<feature type="compositionally biased region" description="Acidic residues" evidence="1">
    <location>
        <begin position="58"/>
        <end position="70"/>
    </location>
</feature>
<dbReference type="Proteomes" id="UP000750711">
    <property type="component" value="Unassembled WGS sequence"/>
</dbReference>
<accession>A0A9P8RS34</accession>
<protein>
    <submittedName>
        <fullName evidence="2">Uncharacterized protein</fullName>
    </submittedName>
</protein>
<feature type="compositionally biased region" description="Low complexity" evidence="1">
    <location>
        <begin position="255"/>
        <end position="265"/>
    </location>
</feature>
<feature type="compositionally biased region" description="Polar residues" evidence="1">
    <location>
        <begin position="472"/>
        <end position="484"/>
    </location>
</feature>
<reference evidence="2" key="1">
    <citation type="submission" date="2021-03" db="EMBL/GenBank/DDBJ databases">
        <title>Comparative genomics and phylogenomic investigation of the class Geoglossomycetes provide insights into ecological specialization and systematics.</title>
        <authorList>
            <person name="Melie T."/>
            <person name="Pirro S."/>
            <person name="Miller A.N."/>
            <person name="Quandt A."/>
        </authorList>
    </citation>
    <scope>NUCLEOTIDE SEQUENCE</scope>
    <source>
        <strain evidence="2">CAQ_001_2017</strain>
    </source>
</reference>
<sequence>MSKPFSYSWDDSRSPLDRRPGASTLSPSSAGGSPTTYKTNVNRQKTKRWVEAKSYSYDGDDWGDVDDYDDYGQKSDGPPKAAQPTGLRQPGQTVSSASSAEYGVSSGVPPSGLDQGQKPHEGLPGQAPLTQQSGRGATNPMPPTINTGVGRARANSFDEGDENRAFSATQGPPLGTQPEERSYAPPTRFSQMGLGTPDPVVASPGVASPASGPSLLDQRRPSSGAAQQSTPQPDSRTSSLTMSSARGRERPNPSAPNSASPSGGNYQASRDFSPSAMPRPLQTRGVSPSHSAPVAAPDTSHGGRFPPRKSSLSQQNPFSPRASSAPPAGDGAFPASKSRSSSVSTGSGVRPASRERPGSAADKPRTFIRPADIYKRVEEEREKERKSLELGRRSSDSSASHRAADNEAAAAVAPTVGVKERLSSESLGRGLRTRQSLESIDGTESGKRLRPSLDPVRERKSEYGFEALLANASKNSGDATTLSTGDELPSKAPQSTHGSSAANVPHPVAKSAEGVNSPSASDPAGPQLPSLTRLSGFGDTWLSAPSDTTTPSGAVPETKPTADNPGAHNRSAGVVSNAPLQHQPSVGFRSAVHQAFDRTYDGSVPPTPALSAADSQRSTGGDGVKRTDSSSTSGISPIMSRVPSSAMAPERFGMRDSVTPAIAEEELPDSRRNSKSSLSLGSQNQTIARKPSPSRTPQDVSTYSLPLPFKPGHRRDFSTPSPSNSPKRSPVLELTSQLPAGEEVEVTTELVGREQEAPPAPKRTSDGEGKGVGYATRGTDLATAVNSNPDNEPSSAVAAAVTVAGEPSVSSKTEGSSRPPSVPPKGNDSRSGSPTRGRVRDLAGRFESGQRQQAGESERSGPTSYPRQSDESLESFRPVLPKPRASLGTLTGANASGDQQHETRSVTRDPQQPISIGSGHPTQVKALPEAVAARNEDIDIGSTTARRPSPMPTQDRSPKGPPARVSNPGVAEALTAVFKLQKRVPPDSAKPTAAASSASDGSGSAGPGHTPFFMPPMSKGKVKDGPSGHHTDSSPVERPQPPTTVSISSRSSIPPPPPPKDTQPTSNPSGSGSEQFTPIAPLKHKNVDQAADVVPPPKLSATPPTVPSPGPGAMSHGQEGDRQGSDIARTPSQEQATKLVSDTSTAPGMSTLVPDADRRASVDDGVPGQRPESSYLPSVYDIYFSAGGDIEDEGAHVPESQSQGPVGATAERNDAGDISISFDTVPEGLAGASAPVPMQRAEHTSDLHGAPLLRNRFSWENEVNPHVTSSAPQRGASADPAQGSQMPQRGQSFSSVTTADAELKQLMGTSNAYLDGTGATPGARSDGRVAHLPPENPVATSQRYSNTNPALSSPATAASSTIGDASRQIGAPLPTQHGVAHSSVGEPNVAGGTGGGDRSVPAVTGGAAAAGAGVGSLARHGQAEEPVAEAQIQGLSIAENEPSTDQVTPTPNIENHPGHSPTEPPEVVEDPGPAPHHQSQEATAPSLPSPSSAQPKTPTIREIMALKSPVERIKTYNGAREQLANMNSGLAHWIAVTSSRNQEAVAPVPQGGSSNTTTSGQKSTPPRSKFHKQNPSNPAPPLQEPYYKQYMNFSSTTASPTAFSSSTPKTPASTQSGAQGFSPPEGAGGHAKQSSQQAQHKRMDLLHTFGGKAGGAAKGLFAKGKSKLKGDKVDY</sequence>
<feature type="compositionally biased region" description="Basic and acidic residues" evidence="1">
    <location>
        <begin position="1021"/>
        <end position="1032"/>
    </location>
</feature>
<feature type="region of interest" description="Disordered" evidence="1">
    <location>
        <begin position="1312"/>
        <end position="1404"/>
    </location>
</feature>
<feature type="compositionally biased region" description="Polar residues" evidence="1">
    <location>
        <begin position="492"/>
        <end position="502"/>
    </location>
</feature>
<evidence type="ECO:0000313" key="2">
    <source>
        <dbReference type="EMBL" id="KAH0563419.1"/>
    </source>
</evidence>
<proteinExistence type="predicted"/>
<feature type="compositionally biased region" description="Polar residues" evidence="1">
    <location>
        <begin position="23"/>
        <end position="43"/>
    </location>
</feature>
<feature type="compositionally biased region" description="Polar residues" evidence="1">
    <location>
        <begin position="675"/>
        <end position="704"/>
    </location>
</feature>
<feature type="compositionally biased region" description="Polar residues" evidence="1">
    <location>
        <begin position="224"/>
        <end position="244"/>
    </location>
</feature>
<gene>
    <name evidence="2" type="ORF">GP486_002009</name>
</gene>
<feature type="compositionally biased region" description="Polar residues" evidence="1">
    <location>
        <begin position="888"/>
        <end position="898"/>
    </location>
</feature>
<feature type="compositionally biased region" description="Polar residues" evidence="1">
    <location>
        <begin position="1338"/>
        <end position="1348"/>
    </location>
</feature>
<feature type="compositionally biased region" description="Polar residues" evidence="1">
    <location>
        <begin position="784"/>
        <end position="794"/>
    </location>
</feature>
<feature type="compositionally biased region" description="Low complexity" evidence="1">
    <location>
        <begin position="993"/>
        <end position="1002"/>
    </location>
</feature>
<feature type="region of interest" description="Disordered" evidence="1">
    <location>
        <begin position="1264"/>
        <end position="1297"/>
    </location>
</feature>
<feature type="compositionally biased region" description="Polar residues" evidence="1">
    <location>
        <begin position="718"/>
        <end position="727"/>
    </location>
</feature>
<evidence type="ECO:0000256" key="1">
    <source>
        <dbReference type="SAM" id="MobiDB-lite"/>
    </source>
</evidence>
<dbReference type="EMBL" id="JAGHQM010000205">
    <property type="protein sequence ID" value="KAH0563419.1"/>
    <property type="molecule type" value="Genomic_DNA"/>
</dbReference>
<feature type="compositionally biased region" description="Polar residues" evidence="1">
    <location>
        <begin position="1130"/>
        <end position="1148"/>
    </location>
</feature>
<feature type="region of interest" description="Disordered" evidence="1">
    <location>
        <begin position="1539"/>
        <end position="1675"/>
    </location>
</feature>
<name>A0A9P8RS34_9PEZI</name>
<organism evidence="2 3">
    <name type="scientific">Trichoglossum hirsutum</name>
    <dbReference type="NCBI Taxonomy" id="265104"/>
    <lineage>
        <taxon>Eukaryota</taxon>
        <taxon>Fungi</taxon>
        <taxon>Dikarya</taxon>
        <taxon>Ascomycota</taxon>
        <taxon>Pezizomycotina</taxon>
        <taxon>Geoglossomycetes</taxon>
        <taxon>Geoglossales</taxon>
        <taxon>Geoglossaceae</taxon>
        <taxon>Trichoglossum</taxon>
    </lineage>
</organism>
<feature type="compositionally biased region" description="Polar residues" evidence="1">
    <location>
        <begin position="1441"/>
        <end position="1453"/>
    </location>
</feature>